<name>K2RDK9_MACPH</name>
<comment type="caution">
    <text evidence="2">The sequence shown here is derived from an EMBL/GenBank/DDBJ whole genome shotgun (WGS) entry which is preliminary data.</text>
</comment>
<dbReference type="EMBL" id="AHHD01000443">
    <property type="protein sequence ID" value="EKG12653.1"/>
    <property type="molecule type" value="Genomic_DNA"/>
</dbReference>
<feature type="chain" id="PRO_5003863953" evidence="1">
    <location>
        <begin position="20"/>
        <end position="182"/>
    </location>
</feature>
<dbReference type="Proteomes" id="UP000007129">
    <property type="component" value="Unassembled WGS sequence"/>
</dbReference>
<proteinExistence type="predicted"/>
<evidence type="ECO:0000256" key="1">
    <source>
        <dbReference type="SAM" id="SignalP"/>
    </source>
</evidence>
<feature type="signal peptide" evidence="1">
    <location>
        <begin position="1"/>
        <end position="19"/>
    </location>
</feature>
<gene>
    <name evidence="2" type="ORF">MPH_10197</name>
</gene>
<dbReference type="VEuPathDB" id="FungiDB:MPH_10197"/>
<accession>K2RDK9</accession>
<reference evidence="2 3" key="1">
    <citation type="journal article" date="2012" name="BMC Genomics">
        <title>Tools to kill: Genome of one of the most destructive plant pathogenic fungi Macrophomina phaseolina.</title>
        <authorList>
            <person name="Islam M.S."/>
            <person name="Haque M.S."/>
            <person name="Islam M.M."/>
            <person name="Emdad E.M."/>
            <person name="Halim A."/>
            <person name="Hossen Q.M.M."/>
            <person name="Hossain M.Z."/>
            <person name="Ahmed B."/>
            <person name="Rahim S."/>
            <person name="Rahman M.S."/>
            <person name="Alam M.M."/>
            <person name="Hou S."/>
            <person name="Wan X."/>
            <person name="Saito J.A."/>
            <person name="Alam M."/>
        </authorList>
    </citation>
    <scope>NUCLEOTIDE SEQUENCE [LARGE SCALE GENOMIC DNA]</scope>
    <source>
        <strain evidence="2 3">MS6</strain>
    </source>
</reference>
<evidence type="ECO:0000313" key="3">
    <source>
        <dbReference type="Proteomes" id="UP000007129"/>
    </source>
</evidence>
<sequence length="182" mass="20837">MMASTWWTWPSAVWIPSGTKRVMLVVRTSTFSFCTASRKSKPGDGRLHQNSKLFLTCQLISVIYSGISKEGRVRKGMNSPHFGMSLSCRSLDFRIFRMASVTTCHGQVSRLTMLHVKRIIADLPGFLLFLTIPSHHRKSMMLFLKCLSELQIILWVGPQPLLVFLRVYRMLQLLRPMKGFST</sequence>
<evidence type="ECO:0000313" key="2">
    <source>
        <dbReference type="EMBL" id="EKG12653.1"/>
    </source>
</evidence>
<protein>
    <submittedName>
        <fullName evidence="2">Uncharacterized protein</fullName>
    </submittedName>
</protein>
<keyword evidence="1" id="KW-0732">Signal</keyword>
<dbReference type="InParanoid" id="K2RDK9"/>
<organism evidence="2 3">
    <name type="scientific">Macrophomina phaseolina (strain MS6)</name>
    <name type="common">Charcoal rot fungus</name>
    <dbReference type="NCBI Taxonomy" id="1126212"/>
    <lineage>
        <taxon>Eukaryota</taxon>
        <taxon>Fungi</taxon>
        <taxon>Dikarya</taxon>
        <taxon>Ascomycota</taxon>
        <taxon>Pezizomycotina</taxon>
        <taxon>Dothideomycetes</taxon>
        <taxon>Dothideomycetes incertae sedis</taxon>
        <taxon>Botryosphaeriales</taxon>
        <taxon>Botryosphaeriaceae</taxon>
        <taxon>Macrophomina</taxon>
    </lineage>
</organism>
<dbReference type="AlphaFoldDB" id="K2RDK9"/>
<dbReference type="HOGENOM" id="CLU_1482261_0_0_1"/>